<dbReference type="Proteomes" id="UP000188533">
    <property type="component" value="Unassembled WGS sequence"/>
</dbReference>
<sequence length="311" mass="31680">MRFPFITRRAEEPQESHRRYRRKGGGGKGSGKGASGGSTGSSSRGSSSSVTIAGSSRSATSYGSGGGKASTIPSGQIFAGRIEGGGTRDQVFGSSTYGSGYPGITGRGVAGRGFPFLFWPIVWGGAAGIGSTAYLHDTEYGSPDNTSRPGGPLMTSVFVSSASTSSNSTLSPTTFHILADNTTLISLISAITTNCSSNINTSSSSSNTSNPSPYNASDPNAPQPESAIGYYRASSVVLTLNGYNNSAALSSDENATNTPLPTGIDTTLEDCLNQTIGAAVPLIDGARSINTGVGSVALLSMLFVVLQRLVV</sequence>
<organism evidence="2 3">
    <name type="scientific">Lentinula edodes</name>
    <name type="common">Shiitake mushroom</name>
    <name type="synonym">Lentinus edodes</name>
    <dbReference type="NCBI Taxonomy" id="5353"/>
    <lineage>
        <taxon>Eukaryota</taxon>
        <taxon>Fungi</taxon>
        <taxon>Dikarya</taxon>
        <taxon>Basidiomycota</taxon>
        <taxon>Agaricomycotina</taxon>
        <taxon>Agaricomycetes</taxon>
        <taxon>Agaricomycetidae</taxon>
        <taxon>Agaricales</taxon>
        <taxon>Marasmiineae</taxon>
        <taxon>Omphalotaceae</taxon>
        <taxon>Lentinula</taxon>
    </lineage>
</organism>
<feature type="compositionally biased region" description="Low complexity" evidence="1">
    <location>
        <begin position="199"/>
        <end position="217"/>
    </location>
</feature>
<dbReference type="STRING" id="5353.A0A1Q3ECE6"/>
<reference evidence="2 3" key="2">
    <citation type="submission" date="2017-02" db="EMBL/GenBank/DDBJ databases">
        <title>A genome survey and senescence transcriptome analysis in Lentinula edodes.</title>
        <authorList>
            <person name="Sakamoto Y."/>
            <person name="Nakade K."/>
            <person name="Sato S."/>
            <person name="Yoshida Y."/>
            <person name="Miyazaki K."/>
            <person name="Natsume S."/>
            <person name="Konno N."/>
        </authorList>
    </citation>
    <scope>NUCLEOTIDE SEQUENCE [LARGE SCALE GENOMIC DNA]</scope>
    <source>
        <strain evidence="2 3">NBRC 111202</strain>
    </source>
</reference>
<dbReference type="EMBL" id="BDGU01000215">
    <property type="protein sequence ID" value="GAW04880.1"/>
    <property type="molecule type" value="Genomic_DNA"/>
</dbReference>
<evidence type="ECO:0000256" key="1">
    <source>
        <dbReference type="SAM" id="MobiDB-lite"/>
    </source>
</evidence>
<dbReference type="AlphaFoldDB" id="A0A1Q3ECE6"/>
<feature type="compositionally biased region" description="Gly residues" evidence="1">
    <location>
        <begin position="26"/>
        <end position="39"/>
    </location>
</feature>
<gene>
    <name evidence="2" type="ORF">LENED_006698</name>
</gene>
<protein>
    <submittedName>
        <fullName evidence="2">Uncharacterized protein</fullName>
    </submittedName>
</protein>
<evidence type="ECO:0000313" key="3">
    <source>
        <dbReference type="Proteomes" id="UP000188533"/>
    </source>
</evidence>
<feature type="compositionally biased region" description="Low complexity" evidence="1">
    <location>
        <begin position="40"/>
        <end position="59"/>
    </location>
</feature>
<accession>A0A1Q3ECE6</accession>
<feature type="compositionally biased region" description="Basic and acidic residues" evidence="1">
    <location>
        <begin position="8"/>
        <end position="17"/>
    </location>
</feature>
<name>A0A1Q3ECE6_LENED</name>
<proteinExistence type="predicted"/>
<reference evidence="2 3" key="1">
    <citation type="submission" date="2016-08" db="EMBL/GenBank/DDBJ databases">
        <authorList>
            <consortium name="Lentinula edodes genome sequencing consortium"/>
            <person name="Sakamoto Y."/>
            <person name="Nakade K."/>
            <person name="Sato S."/>
            <person name="Yoshida Y."/>
            <person name="Miyazaki K."/>
            <person name="Natsume S."/>
            <person name="Konno N."/>
        </authorList>
    </citation>
    <scope>NUCLEOTIDE SEQUENCE [LARGE SCALE GENOMIC DNA]</scope>
    <source>
        <strain evidence="2 3">NBRC 111202</strain>
    </source>
</reference>
<feature type="region of interest" description="Disordered" evidence="1">
    <location>
        <begin position="199"/>
        <end position="225"/>
    </location>
</feature>
<feature type="region of interest" description="Disordered" evidence="1">
    <location>
        <begin position="1"/>
        <end position="74"/>
    </location>
</feature>
<evidence type="ECO:0000313" key="2">
    <source>
        <dbReference type="EMBL" id="GAW04880.1"/>
    </source>
</evidence>
<keyword evidence="3" id="KW-1185">Reference proteome</keyword>
<comment type="caution">
    <text evidence="2">The sequence shown here is derived from an EMBL/GenBank/DDBJ whole genome shotgun (WGS) entry which is preliminary data.</text>
</comment>